<gene>
    <name evidence="2" type="ORF">PPG34_17960</name>
</gene>
<evidence type="ECO:0000259" key="1">
    <source>
        <dbReference type="Pfam" id="PF13490"/>
    </source>
</evidence>
<accession>A0ABU3KCS0</accession>
<evidence type="ECO:0000313" key="3">
    <source>
        <dbReference type="Proteomes" id="UP001250932"/>
    </source>
</evidence>
<dbReference type="EMBL" id="JAQOUE010000002">
    <property type="protein sequence ID" value="MDT7044241.1"/>
    <property type="molecule type" value="Genomic_DNA"/>
</dbReference>
<reference evidence="2 3" key="1">
    <citation type="journal article" date="2023" name="ISME J.">
        <title>Cultivation and genomic characterization of novel and ubiquitous marine nitrite-oxidizing bacteria from the Nitrospirales.</title>
        <authorList>
            <person name="Mueller A.J."/>
            <person name="Daebeler A."/>
            <person name="Herbold C.W."/>
            <person name="Kirkegaard R.H."/>
            <person name="Daims H."/>
        </authorList>
    </citation>
    <scope>NUCLEOTIDE SEQUENCE [LARGE SCALE GENOMIC DNA]</scope>
    <source>
        <strain evidence="2 3">EB</strain>
    </source>
</reference>
<dbReference type="RefSeq" id="WP_313834826.1">
    <property type="nucleotide sequence ID" value="NZ_JAQOUE010000002.1"/>
</dbReference>
<dbReference type="InterPro" id="IPR041916">
    <property type="entry name" value="Anti_sigma_zinc_sf"/>
</dbReference>
<dbReference type="Pfam" id="PF13490">
    <property type="entry name" value="zf-HC2"/>
    <property type="match status" value="1"/>
</dbReference>
<evidence type="ECO:0000313" key="2">
    <source>
        <dbReference type="EMBL" id="MDT7044241.1"/>
    </source>
</evidence>
<sequence length="92" mass="10789">MSNELKGQIMHYMAGNFSCQDLVNLMTDFLEGSLSFSERLRFQIHLGFCRGCRAYLSQMKTTIRTLGQLPAEPIPDDIREELLKRFRTWKKE</sequence>
<proteinExistence type="predicted"/>
<comment type="caution">
    <text evidence="2">The sequence shown here is derived from an EMBL/GenBank/DDBJ whole genome shotgun (WGS) entry which is preliminary data.</text>
</comment>
<feature type="domain" description="Putative zinc-finger" evidence="1">
    <location>
        <begin position="19"/>
        <end position="53"/>
    </location>
</feature>
<dbReference type="InterPro" id="IPR027383">
    <property type="entry name" value="Znf_put"/>
</dbReference>
<dbReference type="Proteomes" id="UP001250932">
    <property type="component" value="Unassembled WGS sequence"/>
</dbReference>
<protein>
    <submittedName>
        <fullName evidence="2">Zf-HC2 domain-containing protein</fullName>
    </submittedName>
</protein>
<dbReference type="Gene3D" id="1.10.10.1320">
    <property type="entry name" value="Anti-sigma factor, zinc-finger domain"/>
    <property type="match status" value="1"/>
</dbReference>
<name>A0ABU3KCS0_9BACT</name>
<keyword evidence="3" id="KW-1185">Reference proteome</keyword>
<organism evidence="2 3">
    <name type="scientific">Candidatus Nitronereus thalassa</name>
    <dbReference type="NCBI Taxonomy" id="3020898"/>
    <lineage>
        <taxon>Bacteria</taxon>
        <taxon>Pseudomonadati</taxon>
        <taxon>Nitrospirota</taxon>
        <taxon>Nitrospiria</taxon>
        <taxon>Nitrospirales</taxon>
        <taxon>Nitrospiraceae</taxon>
        <taxon>Candidatus Nitronereus</taxon>
    </lineage>
</organism>